<dbReference type="InterPro" id="IPR058624">
    <property type="entry name" value="MdtA-like_HH"/>
</dbReference>
<sequence>MKRIFMFVGVCTVLFVISCTSHHEKEEAESKFLVTSPLKQDTSIVQEYVCQIHSINHIELRSQERGFLEKIFVDEGDFVKKGQLLFRIMPKLYEAEMHKAKAEADLAAIEFQNTKSLSDSNIVSKNELAMAKARYERAKAELELSQVHLGFTEIRAPFDGYIDRFQVRLGSLLDEGDVLTNLSDNSSMWIYFNVPESEYLDLMEHVTDITKMDVSLKMANNKLFQHPGVVETIEADFNNETGNIPFRATFPNPNGLLRHGETGNIRVTRQLKDALIIPQKATFEVLEKKFVFVVDDENTLRSREITIGEELPHLFVIAGGLNEGDKILLEGLRKVKNNEEIDFELVSPKKVINQLELYSE</sequence>
<dbReference type="Gene3D" id="2.40.50.100">
    <property type="match status" value="1"/>
</dbReference>
<dbReference type="Proteomes" id="UP000470771">
    <property type="component" value="Unassembled WGS sequence"/>
</dbReference>
<dbReference type="InterPro" id="IPR006143">
    <property type="entry name" value="RND_pump_MFP"/>
</dbReference>
<evidence type="ECO:0000313" key="8">
    <source>
        <dbReference type="Proteomes" id="UP000470771"/>
    </source>
</evidence>
<keyword evidence="8" id="KW-1185">Reference proteome</keyword>
<dbReference type="PANTHER" id="PTHR30158:SF23">
    <property type="entry name" value="MULTIDRUG RESISTANCE PROTEIN MEXA"/>
    <property type="match status" value="1"/>
</dbReference>
<evidence type="ECO:0000259" key="5">
    <source>
        <dbReference type="Pfam" id="PF25944"/>
    </source>
</evidence>
<dbReference type="Gene3D" id="2.40.30.170">
    <property type="match status" value="1"/>
</dbReference>
<evidence type="ECO:0000259" key="4">
    <source>
        <dbReference type="Pfam" id="PF25917"/>
    </source>
</evidence>
<dbReference type="GO" id="GO:0046677">
    <property type="term" value="P:response to antibiotic"/>
    <property type="evidence" value="ECO:0007669"/>
    <property type="project" value="TreeGrafter"/>
</dbReference>
<dbReference type="InterPro" id="IPR058626">
    <property type="entry name" value="MdtA-like_b-barrel"/>
</dbReference>
<evidence type="ECO:0000259" key="3">
    <source>
        <dbReference type="Pfam" id="PF25876"/>
    </source>
</evidence>
<dbReference type="Pfam" id="PF25944">
    <property type="entry name" value="Beta-barrel_RND"/>
    <property type="match status" value="1"/>
</dbReference>
<feature type="domain" description="Multidrug resistance protein MdtA-like beta-barrel" evidence="5">
    <location>
        <begin position="188"/>
        <end position="268"/>
    </location>
</feature>
<evidence type="ECO:0000256" key="2">
    <source>
        <dbReference type="ARBA" id="ARBA00009477"/>
    </source>
</evidence>
<dbReference type="PROSITE" id="PS51257">
    <property type="entry name" value="PROKAR_LIPOPROTEIN"/>
    <property type="match status" value="1"/>
</dbReference>
<dbReference type="RefSeq" id="WP_160634105.1">
    <property type="nucleotide sequence ID" value="NZ_WWNE01000012.1"/>
</dbReference>
<dbReference type="InterPro" id="IPR058627">
    <property type="entry name" value="MdtA-like_C"/>
</dbReference>
<feature type="domain" description="Multidrug resistance protein MdtA-like C-terminal permuted SH3" evidence="6">
    <location>
        <begin position="273"/>
        <end position="333"/>
    </location>
</feature>
<reference evidence="7 8" key="1">
    <citation type="submission" date="2019-12" db="EMBL/GenBank/DDBJ databases">
        <authorList>
            <person name="Zhao J."/>
        </authorList>
    </citation>
    <scope>NUCLEOTIDE SEQUENCE [LARGE SCALE GENOMIC DNA]</scope>
    <source>
        <strain evidence="7 8">S-15</strain>
    </source>
</reference>
<comment type="caution">
    <text evidence="7">The sequence shown here is derived from an EMBL/GenBank/DDBJ whole genome shotgun (WGS) entry which is preliminary data.</text>
</comment>
<gene>
    <name evidence="7" type="ORF">GQN54_13615</name>
</gene>
<feature type="domain" description="Multidrug resistance protein MdtA-like alpha-helical hairpin" evidence="3">
    <location>
        <begin position="93"/>
        <end position="143"/>
    </location>
</feature>
<proteinExistence type="inferred from homology"/>
<feature type="domain" description="Multidrug resistance protein MdtA-like barrel-sandwich hybrid" evidence="4">
    <location>
        <begin position="57"/>
        <end position="180"/>
    </location>
</feature>
<evidence type="ECO:0000313" key="7">
    <source>
        <dbReference type="EMBL" id="NBG67162.1"/>
    </source>
</evidence>
<dbReference type="InterPro" id="IPR058625">
    <property type="entry name" value="MdtA-like_BSH"/>
</dbReference>
<protein>
    <submittedName>
        <fullName evidence="7">Efflux RND transporter periplasmic adaptor subunit</fullName>
    </submittedName>
</protein>
<dbReference type="GO" id="GO:0022857">
    <property type="term" value="F:transmembrane transporter activity"/>
    <property type="evidence" value="ECO:0007669"/>
    <property type="project" value="InterPro"/>
</dbReference>
<dbReference type="PANTHER" id="PTHR30158">
    <property type="entry name" value="ACRA/E-RELATED COMPONENT OF DRUG EFFLUX TRANSPORTER"/>
    <property type="match status" value="1"/>
</dbReference>
<dbReference type="GO" id="GO:0030313">
    <property type="term" value="C:cell envelope"/>
    <property type="evidence" value="ECO:0007669"/>
    <property type="project" value="UniProtKB-SubCell"/>
</dbReference>
<dbReference type="Pfam" id="PF25917">
    <property type="entry name" value="BSH_RND"/>
    <property type="match status" value="1"/>
</dbReference>
<evidence type="ECO:0000256" key="1">
    <source>
        <dbReference type="ARBA" id="ARBA00004196"/>
    </source>
</evidence>
<dbReference type="Pfam" id="PF25967">
    <property type="entry name" value="RND-MFP_C"/>
    <property type="match status" value="1"/>
</dbReference>
<dbReference type="AlphaFoldDB" id="A0A6N9NMQ0"/>
<dbReference type="Gene3D" id="1.10.287.470">
    <property type="entry name" value="Helix hairpin bin"/>
    <property type="match status" value="1"/>
</dbReference>
<dbReference type="Pfam" id="PF25876">
    <property type="entry name" value="HH_MFP_RND"/>
    <property type="match status" value="1"/>
</dbReference>
<evidence type="ECO:0000259" key="6">
    <source>
        <dbReference type="Pfam" id="PF25967"/>
    </source>
</evidence>
<dbReference type="GO" id="GO:0005886">
    <property type="term" value="C:plasma membrane"/>
    <property type="evidence" value="ECO:0007669"/>
    <property type="project" value="TreeGrafter"/>
</dbReference>
<comment type="subcellular location">
    <subcellularLocation>
        <location evidence="1">Cell envelope</location>
    </subcellularLocation>
</comment>
<dbReference type="Gene3D" id="2.40.420.20">
    <property type="match status" value="1"/>
</dbReference>
<dbReference type="SUPFAM" id="SSF111369">
    <property type="entry name" value="HlyD-like secretion proteins"/>
    <property type="match status" value="1"/>
</dbReference>
<accession>A0A6N9NMQ0</accession>
<comment type="similarity">
    <text evidence="2">Belongs to the membrane fusion protein (MFP) (TC 8.A.1) family.</text>
</comment>
<dbReference type="EMBL" id="WWNE01000012">
    <property type="protein sequence ID" value="NBG67162.1"/>
    <property type="molecule type" value="Genomic_DNA"/>
</dbReference>
<name>A0A6N9NMQ0_9FLAO</name>
<organism evidence="7 8">
    <name type="scientific">Acidiluteibacter ferrifornacis</name>
    <dbReference type="NCBI Taxonomy" id="2692424"/>
    <lineage>
        <taxon>Bacteria</taxon>
        <taxon>Pseudomonadati</taxon>
        <taxon>Bacteroidota</taxon>
        <taxon>Flavobacteriia</taxon>
        <taxon>Flavobacteriales</taxon>
        <taxon>Cryomorphaceae</taxon>
        <taxon>Acidiluteibacter</taxon>
    </lineage>
</organism>
<dbReference type="NCBIfam" id="TIGR01730">
    <property type="entry name" value="RND_mfp"/>
    <property type="match status" value="1"/>
</dbReference>